<proteinExistence type="predicted"/>
<feature type="non-terminal residue" evidence="5">
    <location>
        <position position="1"/>
    </location>
</feature>
<dbReference type="Pfam" id="PF13330">
    <property type="entry name" value="Mucin2_WxxW"/>
    <property type="match status" value="1"/>
</dbReference>
<dbReference type="Proteomes" id="UP001152795">
    <property type="component" value="Unassembled WGS sequence"/>
</dbReference>
<evidence type="ECO:0000313" key="6">
    <source>
        <dbReference type="Proteomes" id="UP001152795"/>
    </source>
</evidence>
<gene>
    <name evidence="5" type="ORF">PACLA_8A059795</name>
</gene>
<comment type="subcellular location">
    <subcellularLocation>
        <location evidence="1">Secreted</location>
    </subcellularLocation>
</comment>
<evidence type="ECO:0000256" key="3">
    <source>
        <dbReference type="ARBA" id="ARBA00022729"/>
    </source>
</evidence>
<keyword evidence="4" id="KW-0325">Glycoprotein</keyword>
<sequence length="98" mass="11763">HAASYWTHWLDRDHPSGTGDYELYHAFVNRDNRPPCRSGYKPVGADCRIKYSKKPWYEGNEVIRECHRCTDWGISCVNKFQPDRWCNDYEVRFLCYKP</sequence>
<evidence type="ECO:0000256" key="2">
    <source>
        <dbReference type="ARBA" id="ARBA00022525"/>
    </source>
</evidence>
<accession>A0A6S7I290</accession>
<keyword evidence="3" id="KW-0732">Signal</keyword>
<keyword evidence="2" id="KW-0964">Secreted</keyword>
<organism evidence="5 6">
    <name type="scientific">Paramuricea clavata</name>
    <name type="common">Red gorgonian</name>
    <name type="synonym">Violescent sea-whip</name>
    <dbReference type="NCBI Taxonomy" id="317549"/>
    <lineage>
        <taxon>Eukaryota</taxon>
        <taxon>Metazoa</taxon>
        <taxon>Cnidaria</taxon>
        <taxon>Anthozoa</taxon>
        <taxon>Octocorallia</taxon>
        <taxon>Malacalcyonacea</taxon>
        <taxon>Plexauridae</taxon>
        <taxon>Paramuricea</taxon>
    </lineage>
</organism>
<keyword evidence="6" id="KW-1185">Reference proteome</keyword>
<reference evidence="5" key="1">
    <citation type="submission" date="2020-04" db="EMBL/GenBank/DDBJ databases">
        <authorList>
            <person name="Alioto T."/>
            <person name="Alioto T."/>
            <person name="Gomez Garrido J."/>
        </authorList>
    </citation>
    <scope>NUCLEOTIDE SEQUENCE</scope>
    <source>
        <strain evidence="5">A484AB</strain>
    </source>
</reference>
<dbReference type="EMBL" id="CACRXK020003959">
    <property type="protein sequence ID" value="CAB4000911.1"/>
    <property type="molecule type" value="Genomic_DNA"/>
</dbReference>
<evidence type="ECO:0000256" key="1">
    <source>
        <dbReference type="ARBA" id="ARBA00004613"/>
    </source>
</evidence>
<comment type="caution">
    <text evidence="5">The sequence shown here is derived from an EMBL/GenBank/DDBJ whole genome shotgun (WGS) entry which is preliminary data.</text>
</comment>
<protein>
    <submittedName>
        <fullName evidence="5">Uncharacterized protein</fullName>
    </submittedName>
</protein>
<dbReference type="AlphaFoldDB" id="A0A6S7I290"/>
<evidence type="ECO:0000256" key="4">
    <source>
        <dbReference type="ARBA" id="ARBA00023180"/>
    </source>
</evidence>
<dbReference type="GO" id="GO:0005576">
    <property type="term" value="C:extracellular region"/>
    <property type="evidence" value="ECO:0007669"/>
    <property type="project" value="UniProtKB-SubCell"/>
</dbReference>
<dbReference type="OrthoDB" id="10018712at2759"/>
<evidence type="ECO:0000313" key="5">
    <source>
        <dbReference type="EMBL" id="CAB4000911.1"/>
    </source>
</evidence>
<name>A0A6S7I290_PARCT</name>
<dbReference type="InterPro" id="IPR025155">
    <property type="entry name" value="WxxW_domain"/>
</dbReference>